<dbReference type="AlphaFoldDB" id="A0A840P3I9"/>
<reference evidence="2 3" key="1">
    <citation type="submission" date="2020-08" db="EMBL/GenBank/DDBJ databases">
        <title>Genomic Encyclopedia of Type Strains, Phase IV (KMG-IV): sequencing the most valuable type-strain genomes for metagenomic binning, comparative biology and taxonomic classification.</title>
        <authorList>
            <person name="Goeker M."/>
        </authorList>
    </citation>
    <scope>NUCLEOTIDE SEQUENCE [LARGE SCALE GENOMIC DNA]</scope>
    <source>
        <strain evidence="2 3">DSM 45615</strain>
    </source>
</reference>
<name>A0A840P3I9_9ACTN</name>
<dbReference type="Proteomes" id="UP000578449">
    <property type="component" value="Unassembled WGS sequence"/>
</dbReference>
<sequence>MSLRERRAAVAAAVAGVVLTALTAAGCGIDPEVRVESPAGKGTETPAGARMAVSRPSEIDGMPVLRDDPRVSREVISAIPRCQAGRFPVVTREISLRGEAGAVRLLSVTIYSCPGRSCGYEGTRGTYVYQLTKSGPGERVYAHEGVGSRVEVRDGALVLVRPDYRPGDAASCPTATRSAPLRWTGHALVLAGE</sequence>
<dbReference type="EMBL" id="JACHGN010000003">
    <property type="protein sequence ID" value="MBB5132040.1"/>
    <property type="molecule type" value="Genomic_DNA"/>
</dbReference>
<dbReference type="RefSeq" id="WP_185048831.1">
    <property type="nucleotide sequence ID" value="NZ_BAABIX010000027.1"/>
</dbReference>
<feature type="signal peptide" evidence="1">
    <location>
        <begin position="1"/>
        <end position="23"/>
    </location>
</feature>
<comment type="caution">
    <text evidence="2">The sequence shown here is derived from an EMBL/GenBank/DDBJ whole genome shotgun (WGS) entry which is preliminary data.</text>
</comment>
<gene>
    <name evidence="2" type="ORF">HNP84_001753</name>
</gene>
<organism evidence="2 3">
    <name type="scientific">Thermocatellispora tengchongensis</name>
    <dbReference type="NCBI Taxonomy" id="1073253"/>
    <lineage>
        <taxon>Bacteria</taxon>
        <taxon>Bacillati</taxon>
        <taxon>Actinomycetota</taxon>
        <taxon>Actinomycetes</taxon>
        <taxon>Streptosporangiales</taxon>
        <taxon>Streptosporangiaceae</taxon>
        <taxon>Thermocatellispora</taxon>
    </lineage>
</organism>
<keyword evidence="1" id="KW-0732">Signal</keyword>
<proteinExistence type="predicted"/>
<keyword evidence="3" id="KW-1185">Reference proteome</keyword>
<feature type="chain" id="PRO_5038657377" evidence="1">
    <location>
        <begin position="24"/>
        <end position="193"/>
    </location>
</feature>
<evidence type="ECO:0000313" key="2">
    <source>
        <dbReference type="EMBL" id="MBB5132040.1"/>
    </source>
</evidence>
<evidence type="ECO:0000256" key="1">
    <source>
        <dbReference type="SAM" id="SignalP"/>
    </source>
</evidence>
<protein>
    <submittedName>
        <fullName evidence="2">Uncharacterized protein</fullName>
    </submittedName>
</protein>
<evidence type="ECO:0000313" key="3">
    <source>
        <dbReference type="Proteomes" id="UP000578449"/>
    </source>
</evidence>
<accession>A0A840P3I9</accession>
<dbReference type="PROSITE" id="PS51257">
    <property type="entry name" value="PROKAR_LIPOPROTEIN"/>
    <property type="match status" value="1"/>
</dbReference>